<dbReference type="HOGENOM" id="CLU_113198_4_2_9"/>
<name>D7CKH3_SYNLT</name>
<comment type="similarity">
    <text evidence="1">Belongs to the asp23 family.</text>
</comment>
<accession>D7CKH3</accession>
<sequence length="133" mass="14091">MDERIMERTETATELGSIRIADEVVSIIAGLAASEVEGVAAMSGGWGTGIVEMLGKKNLGKGVKVEVGEKETAIDIYLVIEFGFPIPRVAQKVQDQVKSAVENMTGLKVTAVNVHVVGVSMKKAGEKEEGFEG</sequence>
<dbReference type="KEGG" id="slp:Slip_0424"/>
<evidence type="ECO:0000256" key="1">
    <source>
        <dbReference type="ARBA" id="ARBA00005721"/>
    </source>
</evidence>
<dbReference type="eggNOG" id="COG1302">
    <property type="taxonomic scope" value="Bacteria"/>
</dbReference>
<dbReference type="InterPro" id="IPR005531">
    <property type="entry name" value="Asp23"/>
</dbReference>
<evidence type="ECO:0000313" key="3">
    <source>
        <dbReference type="Proteomes" id="UP000000378"/>
    </source>
</evidence>
<reference evidence="3" key="1">
    <citation type="journal article" date="2010" name="Stand. Genomic Sci.">
        <title>Complete genome sequence of Syntrophothermus lipocalidus type strain (TGB-C1T).</title>
        <authorList>
            <consortium name="US DOE Joint Genome Institute (JGI-PGF)"/>
            <person name="Djao O."/>
            <person name="Zhang X."/>
            <person name="Lucas S."/>
            <person name="Lapidus A."/>
            <person name="Glavina Del Rio T."/>
            <person name="Nolan M."/>
            <person name="Tice H."/>
            <person name="Cheng J."/>
            <person name="Han C."/>
            <person name="Tapia R."/>
            <person name="Goodwin L."/>
            <person name="Pitluck S."/>
            <person name="Liolios K."/>
            <person name="Ivanova N."/>
            <person name="Mavromatis K."/>
            <person name="Mikhailova N."/>
            <person name="Ovchinnikova G."/>
            <person name="Pati A."/>
            <person name="Brambilla E."/>
            <person name="Chen A."/>
            <person name="Palaniappan K."/>
            <person name="Land M."/>
            <person name="Hauser L."/>
            <person name="Chang Y."/>
            <person name="Jeffries C."/>
            <person name="Rohde M."/>
            <person name="Sikorski J."/>
            <person name="Spring S."/>
            <person name="Goker M."/>
            <person name="Detter J."/>
            <person name="Woyke T."/>
            <person name="Bristow J."/>
            <person name="Eisen J."/>
            <person name="Markowitz V."/>
            <person name="Hugenholtz P."/>
            <person name="Kyrpides N."/>
            <person name="Klenk H."/>
        </authorList>
    </citation>
    <scope>NUCLEOTIDE SEQUENCE [LARGE SCALE GENOMIC DNA]</scope>
    <source>
        <strain evidence="3">DSM 12680 / TGB-C1</strain>
    </source>
</reference>
<keyword evidence="3" id="KW-1185">Reference proteome</keyword>
<dbReference type="Proteomes" id="UP000000378">
    <property type="component" value="Chromosome"/>
</dbReference>
<proteinExistence type="inferred from homology"/>
<protein>
    <recommendedName>
        <fullName evidence="4">Asp23/Gls24 family envelope stress response protein</fullName>
    </recommendedName>
</protein>
<evidence type="ECO:0008006" key="4">
    <source>
        <dbReference type="Google" id="ProtNLM"/>
    </source>
</evidence>
<dbReference type="AlphaFoldDB" id="D7CKH3"/>
<evidence type="ECO:0000313" key="2">
    <source>
        <dbReference type="EMBL" id="ADI01208.1"/>
    </source>
</evidence>
<dbReference type="EMBL" id="CP002048">
    <property type="protein sequence ID" value="ADI01208.1"/>
    <property type="molecule type" value="Genomic_DNA"/>
</dbReference>
<dbReference type="Pfam" id="PF03780">
    <property type="entry name" value="Asp23"/>
    <property type="match status" value="1"/>
</dbReference>
<reference evidence="2 3" key="2">
    <citation type="journal article" date="2010" name="Stand. Genomic Sci.">
        <title>Complete genome sequence of Syntrophothermus lipocalidus type strain (TGB-C1).</title>
        <authorList>
            <person name="Djao O.D."/>
            <person name="Zhang X."/>
            <person name="Lucas S."/>
            <person name="Lapidus A."/>
            <person name="Del Rio T.G."/>
            <person name="Nolan M."/>
            <person name="Tice H."/>
            <person name="Cheng J.F."/>
            <person name="Han C."/>
            <person name="Tapia R."/>
            <person name="Goodwin L."/>
            <person name="Pitluck S."/>
            <person name="Liolios K."/>
            <person name="Ivanova N."/>
            <person name="Mavromatis K."/>
            <person name="Mikhailova N."/>
            <person name="Ovchinnikova G."/>
            <person name="Pati A."/>
            <person name="Brambilla E."/>
            <person name="Chen A."/>
            <person name="Palaniappan K."/>
            <person name="Land M."/>
            <person name="Hauser L."/>
            <person name="Chang Y.J."/>
            <person name="Jeffries C.D."/>
            <person name="Rohde M."/>
            <person name="Sikorski J."/>
            <person name="Spring S."/>
            <person name="Goker M."/>
            <person name="Detter J.C."/>
            <person name="Woyke T."/>
            <person name="Bristow J."/>
            <person name="Eisen J.A."/>
            <person name="Markowitz V."/>
            <person name="Hugenholtz P."/>
            <person name="Kyrpides N.C."/>
            <person name="Klenk H.P."/>
        </authorList>
    </citation>
    <scope>NUCLEOTIDE SEQUENCE [LARGE SCALE GENOMIC DNA]</scope>
    <source>
        <strain evidence="3">DSM 12680 / TGB-C1</strain>
    </source>
</reference>
<dbReference type="PANTHER" id="PTHR34297">
    <property type="entry name" value="HYPOTHETICAL CYTOSOLIC PROTEIN-RELATED"/>
    <property type="match status" value="1"/>
</dbReference>
<gene>
    <name evidence="2" type="ordered locus">Slip_0424</name>
</gene>
<dbReference type="STRING" id="643648.Slip_0424"/>
<organism evidence="2 3">
    <name type="scientific">Syntrophothermus lipocalidus (strain DSM 12680 / TGB-C1)</name>
    <dbReference type="NCBI Taxonomy" id="643648"/>
    <lineage>
        <taxon>Bacteria</taxon>
        <taxon>Bacillati</taxon>
        <taxon>Bacillota</taxon>
        <taxon>Clostridia</taxon>
        <taxon>Eubacteriales</taxon>
        <taxon>Syntrophomonadaceae</taxon>
        <taxon>Syntrophothermus</taxon>
    </lineage>
</organism>